<dbReference type="OrthoDB" id="780888at2759"/>
<reference evidence="3" key="1">
    <citation type="journal article" date="2019" name="Nat. Commun.">
        <title>The genome of broomcorn millet.</title>
        <authorList>
            <person name="Zou C."/>
            <person name="Miki D."/>
            <person name="Li D."/>
            <person name="Tang Q."/>
            <person name="Xiao L."/>
            <person name="Rajput S."/>
            <person name="Deng P."/>
            <person name="Jia W."/>
            <person name="Huang R."/>
            <person name="Zhang M."/>
            <person name="Sun Y."/>
            <person name="Hu J."/>
            <person name="Fu X."/>
            <person name="Schnable P.S."/>
            <person name="Li F."/>
            <person name="Zhang H."/>
            <person name="Feng B."/>
            <person name="Zhu X."/>
            <person name="Liu R."/>
            <person name="Schnable J.C."/>
            <person name="Zhu J.-K."/>
            <person name="Zhang H."/>
        </authorList>
    </citation>
    <scope>NUCLEOTIDE SEQUENCE [LARGE SCALE GENOMIC DNA]</scope>
</reference>
<name>A0A3L6TV43_PANMI</name>
<dbReference type="SUPFAM" id="SSF53756">
    <property type="entry name" value="UDP-Glycosyltransferase/glycogen phosphorylase"/>
    <property type="match status" value="1"/>
</dbReference>
<accession>A0A3L6TV43</accession>
<dbReference type="Gene3D" id="3.40.50.2000">
    <property type="entry name" value="Glycogen Phosphorylase B"/>
    <property type="match status" value="2"/>
</dbReference>
<gene>
    <name evidence="2" type="ORF">C2845_PM01G43400</name>
</gene>
<dbReference type="PANTHER" id="PTHR11926">
    <property type="entry name" value="GLUCOSYL/GLUCURONOSYL TRANSFERASES"/>
    <property type="match status" value="1"/>
</dbReference>
<organism evidence="2 3">
    <name type="scientific">Panicum miliaceum</name>
    <name type="common">Proso millet</name>
    <name type="synonym">Broomcorn millet</name>
    <dbReference type="NCBI Taxonomy" id="4540"/>
    <lineage>
        <taxon>Eukaryota</taxon>
        <taxon>Viridiplantae</taxon>
        <taxon>Streptophyta</taxon>
        <taxon>Embryophyta</taxon>
        <taxon>Tracheophyta</taxon>
        <taxon>Spermatophyta</taxon>
        <taxon>Magnoliopsida</taxon>
        <taxon>Liliopsida</taxon>
        <taxon>Poales</taxon>
        <taxon>Poaceae</taxon>
        <taxon>PACMAD clade</taxon>
        <taxon>Panicoideae</taxon>
        <taxon>Panicodae</taxon>
        <taxon>Paniceae</taxon>
        <taxon>Panicinae</taxon>
        <taxon>Panicum</taxon>
        <taxon>Panicum sect. Panicum</taxon>
    </lineage>
</organism>
<dbReference type="PANTHER" id="PTHR11926:SF1556">
    <property type="entry name" value="GLYCOSYLTRANSFERASE"/>
    <property type="match status" value="1"/>
</dbReference>
<dbReference type="STRING" id="4540.A0A3L6TV43"/>
<comment type="caution">
    <text evidence="2">The sequence shown here is derived from an EMBL/GenBank/DDBJ whole genome shotgun (WGS) entry which is preliminary data.</text>
</comment>
<evidence type="ECO:0000313" key="2">
    <source>
        <dbReference type="EMBL" id="RLN43426.1"/>
    </source>
</evidence>
<evidence type="ECO:0000313" key="3">
    <source>
        <dbReference type="Proteomes" id="UP000275267"/>
    </source>
</evidence>
<dbReference type="EMBL" id="PQIB02000001">
    <property type="protein sequence ID" value="RLN43426.1"/>
    <property type="molecule type" value="Genomic_DNA"/>
</dbReference>
<dbReference type="GO" id="GO:0080043">
    <property type="term" value="F:quercetin 3-O-glucosyltransferase activity"/>
    <property type="evidence" value="ECO:0007669"/>
    <property type="project" value="TreeGrafter"/>
</dbReference>
<dbReference type="Proteomes" id="UP000275267">
    <property type="component" value="Unassembled WGS sequence"/>
</dbReference>
<protein>
    <submittedName>
        <fullName evidence="2">UDP-glycosyltransferase 74E2-like</fullName>
    </submittedName>
</protein>
<evidence type="ECO:0000256" key="1">
    <source>
        <dbReference type="ARBA" id="ARBA00009995"/>
    </source>
</evidence>
<sequence>MVRKLELERCVREVMEGETSKQFRSNAQSWSEKAKKAMAERGSSDSNMVEFLSKLRTNRFAYKHVV</sequence>
<dbReference type="AlphaFoldDB" id="A0A3L6TV43"/>
<dbReference type="GO" id="GO:0080044">
    <property type="term" value="F:quercetin 7-O-glucosyltransferase activity"/>
    <property type="evidence" value="ECO:0007669"/>
    <property type="project" value="TreeGrafter"/>
</dbReference>
<keyword evidence="3" id="KW-1185">Reference proteome</keyword>
<comment type="similarity">
    <text evidence="1">Belongs to the UDP-glycosyltransferase family.</text>
</comment>
<proteinExistence type="inferred from homology"/>